<gene>
    <name evidence="15" type="ORF">ST44_05115</name>
</gene>
<keyword evidence="16" id="KW-1185">Reference proteome</keyword>
<organism evidence="15 16">
    <name type="scientific">Prevotella pectinovora</name>
    <dbReference type="NCBI Taxonomy" id="1602169"/>
    <lineage>
        <taxon>Bacteria</taxon>
        <taxon>Pseudomonadati</taxon>
        <taxon>Bacteroidota</taxon>
        <taxon>Bacteroidia</taxon>
        <taxon>Bacteroidales</taxon>
        <taxon>Prevotellaceae</taxon>
        <taxon>Prevotella</taxon>
    </lineage>
</organism>
<dbReference type="InterPro" id="IPR001930">
    <property type="entry name" value="Peptidase_M1"/>
</dbReference>
<dbReference type="Gene3D" id="1.10.390.10">
    <property type="entry name" value="Neutral Protease Domain 2"/>
    <property type="match status" value="1"/>
</dbReference>
<evidence type="ECO:0000256" key="5">
    <source>
        <dbReference type="ARBA" id="ARBA00015611"/>
    </source>
</evidence>
<dbReference type="InterPro" id="IPR027268">
    <property type="entry name" value="Peptidase_M4/M1_CTD_sf"/>
</dbReference>
<dbReference type="STRING" id="1602171.ST44_05115"/>
<dbReference type="GO" id="GO:0070006">
    <property type="term" value="F:metalloaminopeptidase activity"/>
    <property type="evidence" value="ECO:0007669"/>
    <property type="project" value="TreeGrafter"/>
</dbReference>
<feature type="domain" description="Aminopeptidase N-like N-terminal" evidence="14">
    <location>
        <begin position="131"/>
        <end position="173"/>
    </location>
</feature>
<accession>A0A0D0IWL7</accession>
<evidence type="ECO:0000256" key="6">
    <source>
        <dbReference type="ARBA" id="ARBA00022438"/>
    </source>
</evidence>
<keyword evidence="8" id="KW-0479">Metal-binding</keyword>
<keyword evidence="12" id="KW-0732">Signal</keyword>
<protein>
    <recommendedName>
        <fullName evidence="5">Aminopeptidase N</fullName>
        <ecNumber evidence="4">3.4.11.2</ecNumber>
    </recommendedName>
</protein>
<evidence type="ECO:0000256" key="9">
    <source>
        <dbReference type="ARBA" id="ARBA00022801"/>
    </source>
</evidence>
<evidence type="ECO:0000256" key="12">
    <source>
        <dbReference type="SAM" id="SignalP"/>
    </source>
</evidence>
<comment type="caution">
    <text evidence="15">The sequence shown here is derived from an EMBL/GenBank/DDBJ whole genome shotgun (WGS) entry which is preliminary data.</text>
</comment>
<dbReference type="InterPro" id="IPR050344">
    <property type="entry name" value="Peptidase_M1_aminopeptidases"/>
</dbReference>
<evidence type="ECO:0000259" key="14">
    <source>
        <dbReference type="Pfam" id="PF17900"/>
    </source>
</evidence>
<dbReference type="PANTHER" id="PTHR11533:SF174">
    <property type="entry name" value="PUROMYCIN-SENSITIVE AMINOPEPTIDASE-RELATED"/>
    <property type="match status" value="1"/>
</dbReference>
<evidence type="ECO:0000256" key="1">
    <source>
        <dbReference type="ARBA" id="ARBA00000098"/>
    </source>
</evidence>
<dbReference type="SUPFAM" id="SSF55486">
    <property type="entry name" value="Metalloproteases ('zincins'), catalytic domain"/>
    <property type="match status" value="1"/>
</dbReference>
<dbReference type="GO" id="GO:0042277">
    <property type="term" value="F:peptide binding"/>
    <property type="evidence" value="ECO:0007669"/>
    <property type="project" value="TreeGrafter"/>
</dbReference>
<dbReference type="RefSeq" id="WP_042518661.1">
    <property type="nucleotide sequence ID" value="NZ_JXQJ01000146.1"/>
</dbReference>
<dbReference type="GO" id="GO:0005615">
    <property type="term" value="C:extracellular space"/>
    <property type="evidence" value="ECO:0007669"/>
    <property type="project" value="TreeGrafter"/>
</dbReference>
<dbReference type="PANTHER" id="PTHR11533">
    <property type="entry name" value="PROTEASE M1 ZINC METALLOPROTEASE"/>
    <property type="match status" value="1"/>
</dbReference>
<dbReference type="InterPro" id="IPR045357">
    <property type="entry name" value="Aminopeptidase_N-like_N"/>
</dbReference>
<evidence type="ECO:0000256" key="7">
    <source>
        <dbReference type="ARBA" id="ARBA00022670"/>
    </source>
</evidence>
<keyword evidence="7" id="KW-0645">Protease</keyword>
<name>A0A0D0IWL7_9BACT</name>
<evidence type="ECO:0000256" key="2">
    <source>
        <dbReference type="ARBA" id="ARBA00001947"/>
    </source>
</evidence>
<dbReference type="GO" id="GO:0008270">
    <property type="term" value="F:zinc ion binding"/>
    <property type="evidence" value="ECO:0007669"/>
    <property type="project" value="InterPro"/>
</dbReference>
<dbReference type="EMBL" id="JXQK01000049">
    <property type="protein sequence ID" value="KIP63034.1"/>
    <property type="molecule type" value="Genomic_DNA"/>
</dbReference>
<evidence type="ECO:0000256" key="3">
    <source>
        <dbReference type="ARBA" id="ARBA00010136"/>
    </source>
</evidence>
<dbReference type="GO" id="GO:0005737">
    <property type="term" value="C:cytoplasm"/>
    <property type="evidence" value="ECO:0007669"/>
    <property type="project" value="TreeGrafter"/>
</dbReference>
<feature type="chain" id="PRO_5002212698" description="Aminopeptidase N" evidence="12">
    <location>
        <begin position="20"/>
        <end position="826"/>
    </location>
</feature>
<evidence type="ECO:0000259" key="13">
    <source>
        <dbReference type="Pfam" id="PF01433"/>
    </source>
</evidence>
<dbReference type="EC" id="3.4.11.2" evidence="4"/>
<dbReference type="AlphaFoldDB" id="A0A0D0IWL7"/>
<keyword evidence="9" id="KW-0378">Hydrolase</keyword>
<dbReference type="GO" id="GO:0006508">
    <property type="term" value="P:proteolysis"/>
    <property type="evidence" value="ECO:0007669"/>
    <property type="project" value="UniProtKB-KW"/>
</dbReference>
<dbReference type="Pfam" id="PF17900">
    <property type="entry name" value="Peptidase_M1_N"/>
    <property type="match status" value="1"/>
</dbReference>
<evidence type="ECO:0000256" key="4">
    <source>
        <dbReference type="ARBA" id="ARBA00012564"/>
    </source>
</evidence>
<feature type="domain" description="Peptidase M1 membrane alanine aminopeptidase" evidence="13">
    <location>
        <begin position="226"/>
        <end position="441"/>
    </location>
</feature>
<evidence type="ECO:0000256" key="8">
    <source>
        <dbReference type="ARBA" id="ARBA00022723"/>
    </source>
</evidence>
<dbReference type="SUPFAM" id="SSF63737">
    <property type="entry name" value="Leukotriene A4 hydrolase N-terminal domain"/>
    <property type="match status" value="1"/>
</dbReference>
<dbReference type="GO" id="GO:0016285">
    <property type="term" value="F:alanyl aminopeptidase activity"/>
    <property type="evidence" value="ECO:0007669"/>
    <property type="project" value="UniProtKB-EC"/>
</dbReference>
<comment type="cofactor">
    <cofactor evidence="2">
        <name>Zn(2+)</name>
        <dbReference type="ChEBI" id="CHEBI:29105"/>
    </cofactor>
</comment>
<dbReference type="PRINTS" id="PR00756">
    <property type="entry name" value="ALADIPTASE"/>
</dbReference>
<dbReference type="GO" id="GO:0016020">
    <property type="term" value="C:membrane"/>
    <property type="evidence" value="ECO:0007669"/>
    <property type="project" value="TreeGrafter"/>
</dbReference>
<dbReference type="InterPro" id="IPR014782">
    <property type="entry name" value="Peptidase_M1_dom"/>
</dbReference>
<dbReference type="GO" id="GO:0043171">
    <property type="term" value="P:peptide catabolic process"/>
    <property type="evidence" value="ECO:0007669"/>
    <property type="project" value="TreeGrafter"/>
</dbReference>
<reference evidence="15 16" key="1">
    <citation type="submission" date="2015-01" db="EMBL/GenBank/DDBJ databases">
        <title>Comparative genomics of non-oral Prevotella species.</title>
        <authorList>
            <person name="Accetto T."/>
            <person name="Nograsek B."/>
            <person name="Avgustin G."/>
        </authorList>
    </citation>
    <scope>NUCLEOTIDE SEQUENCE [LARGE SCALE GENOMIC DNA]</scope>
    <source>
        <strain evidence="15 16">P5-119</strain>
    </source>
</reference>
<dbReference type="CDD" id="cd09602">
    <property type="entry name" value="M1_APN"/>
    <property type="match status" value="1"/>
</dbReference>
<proteinExistence type="inferred from homology"/>
<comment type="similarity">
    <text evidence="3">Belongs to the peptidase M1 family.</text>
</comment>
<dbReference type="Proteomes" id="UP000032046">
    <property type="component" value="Unassembled WGS sequence"/>
</dbReference>
<keyword evidence="6" id="KW-0031">Aminopeptidase</keyword>
<dbReference type="Pfam" id="PF01433">
    <property type="entry name" value="Peptidase_M1"/>
    <property type="match status" value="1"/>
</dbReference>
<evidence type="ECO:0000256" key="11">
    <source>
        <dbReference type="ARBA" id="ARBA00023049"/>
    </source>
</evidence>
<feature type="signal peptide" evidence="12">
    <location>
        <begin position="1"/>
        <end position="19"/>
    </location>
</feature>
<keyword evidence="11" id="KW-0482">Metalloprotease</keyword>
<dbReference type="Gene3D" id="2.60.40.1730">
    <property type="entry name" value="tricorn interacting facor f3 domain"/>
    <property type="match status" value="1"/>
</dbReference>
<dbReference type="InterPro" id="IPR042097">
    <property type="entry name" value="Aminopeptidase_N-like_N_sf"/>
</dbReference>
<evidence type="ECO:0000256" key="10">
    <source>
        <dbReference type="ARBA" id="ARBA00022833"/>
    </source>
</evidence>
<keyword evidence="10" id="KW-0862">Zinc</keyword>
<sequence length="826" mass="94070">MKKLIIACMALLCSMVAGAVEIEPGVSQKLAEQRRAAVGNLCYDLKFRIPASRKEKVTGSAVIKFTYKKCGDDLQLDFQGADGQYGGVVTVNGKKRRAEWRSEHIILKESWLKNGENAVDVAFTSGDKSLNRNDDYLYTLFVPDHARSVFPCFDQPDLKAVFKLKLDVPEGWETVSSVTDQLIPTYLFSFVAGKFSVKKAERSGRTIKALYRETDPDKVAQLDKVFDIADHSIRWFERYTGIPLPFSQYNMVVLPGFQFGGMEHPGAIQFTDHEIFLGKHPTPEEEQTRLELIAHETAHMWFGDMVTMRWFNDVWTKEVFANFFAAKVAREQYPDVNHDLNFLRMYQARALSTDRTPGTHPIQQSLDNLNQAGLLYGNIIYCKAPVMMRKLEQQMGEEALRDGIRQYLHQYAYGNATWDELIDILDSKAPQCGIRQFSETWVKCGGMPTVSAEWKDGRLIVKQEDPQHRGLVWQQQFNVRLDFADGNGGVRSEFVPVDMQSGTVEIETGGKPQNVLLNADGRGYGLFVLNDRSGKPLMAADAADTTALEAPADELQRFALAMTLNENFLAHRIGARQYANTMRQWIVKENNAMIASQLAGYWNNAIDRMDSEDRSINERMMWAEYRRNAIPSVRQRLVRLLYASCQGGEIADSLYAVWKGSTDKLLNKNDYNGMAYRLAIMMPQKCDEILAEQRKRLSNVDELRQFDFVSRACTPDTDKQQALFQSVLKAENRQPEPWTASLLALLNDRTREPFNNRYITPGLDALIDVQRTSDIFFPGYWLGSLLGGHRSSEAAEMVKDFVRQHPGYPQKLMNKLNENAFWLLNR</sequence>
<comment type="catalytic activity">
    <reaction evidence="1">
        <text>Release of an N-terminal amino acid, Xaa-|-Yaa- from a peptide, amide or arylamide. Xaa is preferably Ala, but may be most amino acids including Pro (slow action). When a terminal hydrophobic residue is followed by a prolyl residue, the two may be released as an intact Xaa-Pro dipeptide.</text>
        <dbReference type="EC" id="3.4.11.2"/>
    </reaction>
</comment>
<evidence type="ECO:0000313" key="16">
    <source>
        <dbReference type="Proteomes" id="UP000032046"/>
    </source>
</evidence>
<evidence type="ECO:0000313" key="15">
    <source>
        <dbReference type="EMBL" id="KIP63034.1"/>
    </source>
</evidence>